<dbReference type="AlphaFoldDB" id="A0A543I464"/>
<dbReference type="GO" id="GO:0051213">
    <property type="term" value="F:dioxygenase activity"/>
    <property type="evidence" value="ECO:0007669"/>
    <property type="project" value="UniProtKB-KW"/>
</dbReference>
<dbReference type="CDD" id="cd03528">
    <property type="entry name" value="Rieske_RO_ferredoxin"/>
    <property type="match status" value="1"/>
</dbReference>
<dbReference type="Gene3D" id="2.102.10.10">
    <property type="entry name" value="Rieske [2Fe-2S] iron-sulphur domain"/>
    <property type="match status" value="1"/>
</dbReference>
<dbReference type="EMBL" id="VFPN01000001">
    <property type="protein sequence ID" value="TQM65378.1"/>
    <property type="molecule type" value="Genomic_DNA"/>
</dbReference>
<keyword evidence="6" id="KW-0560">Oxidoreductase</keyword>
<evidence type="ECO:0000313" key="7">
    <source>
        <dbReference type="Proteomes" id="UP000318331"/>
    </source>
</evidence>
<keyword evidence="3" id="KW-0408">Iron</keyword>
<dbReference type="Proteomes" id="UP000318331">
    <property type="component" value="Unassembled WGS sequence"/>
</dbReference>
<keyword evidence="6" id="KW-0223">Dioxygenase</keyword>
<keyword evidence="4" id="KW-0411">Iron-sulfur</keyword>
<evidence type="ECO:0000256" key="2">
    <source>
        <dbReference type="ARBA" id="ARBA00022723"/>
    </source>
</evidence>
<evidence type="ECO:0000256" key="4">
    <source>
        <dbReference type="ARBA" id="ARBA00023014"/>
    </source>
</evidence>
<dbReference type="GO" id="GO:0046872">
    <property type="term" value="F:metal ion binding"/>
    <property type="evidence" value="ECO:0007669"/>
    <property type="project" value="UniProtKB-KW"/>
</dbReference>
<dbReference type="PANTHER" id="PTHR21496:SF23">
    <property type="entry name" value="3-PHENYLPROPIONATE_CINNAMIC ACID DIOXYGENASE FERREDOXIN SUBUNIT"/>
    <property type="match status" value="1"/>
</dbReference>
<protein>
    <submittedName>
        <fullName evidence="6">3-phenylpropionate/trans-cinnamate dioxygenase ferredoxin subunit</fullName>
    </submittedName>
</protein>
<dbReference type="GO" id="GO:0004497">
    <property type="term" value="F:monooxygenase activity"/>
    <property type="evidence" value="ECO:0007669"/>
    <property type="project" value="UniProtKB-ARBA"/>
</dbReference>
<dbReference type="InterPro" id="IPR017941">
    <property type="entry name" value="Rieske_2Fe-2S"/>
</dbReference>
<comment type="caution">
    <text evidence="6">The sequence shown here is derived from an EMBL/GenBank/DDBJ whole genome shotgun (WGS) entry which is preliminary data.</text>
</comment>
<name>A0A543I464_9MICO</name>
<dbReference type="OrthoDB" id="147178at2"/>
<sequence>MTTGIKIAEVGDVDDGEGIRIDKAATGTEDDIALFSAAGRYYALNDTCTHEKASLADGWVEDGAVECPLHVGKFCLRTGEVLSMPANESTVAHRVEVQGEDIILYPGETPSEETE</sequence>
<evidence type="ECO:0000256" key="3">
    <source>
        <dbReference type="ARBA" id="ARBA00023004"/>
    </source>
</evidence>
<dbReference type="Pfam" id="PF00355">
    <property type="entry name" value="Rieske"/>
    <property type="match status" value="1"/>
</dbReference>
<dbReference type="PANTHER" id="PTHR21496">
    <property type="entry name" value="FERREDOXIN-RELATED"/>
    <property type="match status" value="1"/>
</dbReference>
<reference evidence="6 7" key="1">
    <citation type="submission" date="2019-06" db="EMBL/GenBank/DDBJ databases">
        <title>Sequencing the genomes of 1000 actinobacteria strains.</title>
        <authorList>
            <person name="Klenk H.-P."/>
        </authorList>
    </citation>
    <scope>NUCLEOTIDE SEQUENCE [LARGE SCALE GENOMIC DNA]</scope>
    <source>
        <strain evidence="6 7">DSM 18031</strain>
    </source>
</reference>
<proteinExistence type="predicted"/>
<evidence type="ECO:0000313" key="6">
    <source>
        <dbReference type="EMBL" id="TQM65378.1"/>
    </source>
</evidence>
<accession>A0A543I464</accession>
<organism evidence="6 7">
    <name type="scientific">Klugiella xanthotipulae</name>
    <dbReference type="NCBI Taxonomy" id="244735"/>
    <lineage>
        <taxon>Bacteria</taxon>
        <taxon>Bacillati</taxon>
        <taxon>Actinomycetota</taxon>
        <taxon>Actinomycetes</taxon>
        <taxon>Micrococcales</taxon>
        <taxon>Microbacteriaceae</taxon>
        <taxon>Klugiella</taxon>
    </lineage>
</organism>
<keyword evidence="1" id="KW-0001">2Fe-2S</keyword>
<evidence type="ECO:0000256" key="1">
    <source>
        <dbReference type="ARBA" id="ARBA00022714"/>
    </source>
</evidence>
<dbReference type="GO" id="GO:0051537">
    <property type="term" value="F:2 iron, 2 sulfur cluster binding"/>
    <property type="evidence" value="ECO:0007669"/>
    <property type="project" value="UniProtKB-KW"/>
</dbReference>
<dbReference type="PROSITE" id="PS51296">
    <property type="entry name" value="RIESKE"/>
    <property type="match status" value="1"/>
</dbReference>
<dbReference type="InterPro" id="IPR036922">
    <property type="entry name" value="Rieske_2Fe-2S_sf"/>
</dbReference>
<dbReference type="RefSeq" id="WP_141915102.1">
    <property type="nucleotide sequence ID" value="NZ_BAAAYS010000013.1"/>
</dbReference>
<keyword evidence="7" id="KW-1185">Reference proteome</keyword>
<dbReference type="SUPFAM" id="SSF50022">
    <property type="entry name" value="ISP domain"/>
    <property type="match status" value="1"/>
</dbReference>
<feature type="domain" description="Rieske" evidence="5">
    <location>
        <begin position="7"/>
        <end position="104"/>
    </location>
</feature>
<dbReference type="GO" id="GO:0016705">
    <property type="term" value="F:oxidoreductase activity, acting on paired donors, with incorporation or reduction of molecular oxygen"/>
    <property type="evidence" value="ECO:0007669"/>
    <property type="project" value="UniProtKB-ARBA"/>
</dbReference>
<keyword evidence="2" id="KW-0479">Metal-binding</keyword>
<gene>
    <name evidence="6" type="ORF">FB466_0178</name>
</gene>
<evidence type="ECO:0000259" key="5">
    <source>
        <dbReference type="PROSITE" id="PS51296"/>
    </source>
</evidence>